<gene>
    <name evidence="1" type="ORF">F503_08570</name>
</gene>
<name>S3C7V1_OPHP1</name>
<evidence type="ECO:0000313" key="1">
    <source>
        <dbReference type="EMBL" id="EPE02258.1"/>
    </source>
</evidence>
<dbReference type="OrthoDB" id="3259529at2759"/>
<proteinExistence type="predicted"/>
<protein>
    <submittedName>
        <fullName evidence="1">Uncharacterized protein</fullName>
    </submittedName>
</protein>
<sequence length="267" mass="30653">MTFAAPRRWTTTSPSSPTISWRLVADTAPWRPWLSRDLERVGITNCFCGVSALIYYGAGRIRDDWWIAVPADLLDRAEAQIHTRVDDGTYMRVLPWPYAQPECLAHTFPRFKSVGINFYFTLFPDKYFHIDCRKPTNLQRSPNGLPYPTLAAFLQSCLETYDRVALADAIDASDVSDEWGQMYLDLDGTIDLAWARWKNERMAAAEAHGFPVLGRATTVRFEKRALWDLMVTNKGTRRGWTQPPELFATRFRLHNSPNPSKKLRMAC</sequence>
<dbReference type="HOGENOM" id="CLU_077210_0_0_1"/>
<dbReference type="eggNOG" id="ENOG502SSBB">
    <property type="taxonomic scope" value="Eukaryota"/>
</dbReference>
<keyword evidence="2" id="KW-1185">Reference proteome</keyword>
<reference evidence="1 2" key="1">
    <citation type="journal article" date="2013" name="BMC Genomics">
        <title>The genome and transcriptome of the pine saprophyte Ophiostoma piceae, and a comparison with the bark beetle-associated pine pathogen Grosmannia clavigera.</title>
        <authorList>
            <person name="Haridas S."/>
            <person name="Wang Y."/>
            <person name="Lim L."/>
            <person name="Massoumi Alamouti S."/>
            <person name="Jackman S."/>
            <person name="Docking R."/>
            <person name="Robertson G."/>
            <person name="Birol I."/>
            <person name="Bohlmann J."/>
            <person name="Breuil C."/>
        </authorList>
    </citation>
    <scope>NUCLEOTIDE SEQUENCE [LARGE SCALE GENOMIC DNA]</scope>
    <source>
        <strain evidence="1 2">UAMH 11346</strain>
    </source>
</reference>
<accession>S3C7V1</accession>
<dbReference type="Proteomes" id="UP000016923">
    <property type="component" value="Unassembled WGS sequence"/>
</dbReference>
<evidence type="ECO:0000313" key="2">
    <source>
        <dbReference type="Proteomes" id="UP000016923"/>
    </source>
</evidence>
<dbReference type="AlphaFoldDB" id="S3C7V1"/>
<dbReference type="OMA" id="DYALIYY"/>
<dbReference type="EMBL" id="KE148182">
    <property type="protein sequence ID" value="EPE02258.1"/>
    <property type="molecule type" value="Genomic_DNA"/>
</dbReference>
<dbReference type="VEuPathDB" id="FungiDB:F503_08570"/>
<organism evidence="1 2">
    <name type="scientific">Ophiostoma piceae (strain UAMH 11346)</name>
    <name type="common">Sap stain fungus</name>
    <dbReference type="NCBI Taxonomy" id="1262450"/>
    <lineage>
        <taxon>Eukaryota</taxon>
        <taxon>Fungi</taxon>
        <taxon>Dikarya</taxon>
        <taxon>Ascomycota</taxon>
        <taxon>Pezizomycotina</taxon>
        <taxon>Sordariomycetes</taxon>
        <taxon>Sordariomycetidae</taxon>
        <taxon>Ophiostomatales</taxon>
        <taxon>Ophiostomataceae</taxon>
        <taxon>Ophiostoma</taxon>
    </lineage>
</organism>